<keyword evidence="3" id="KW-1185">Reference proteome</keyword>
<protein>
    <submittedName>
        <fullName evidence="2">Uncharacterized protein</fullName>
    </submittedName>
</protein>
<dbReference type="RefSeq" id="WP_252469351.1">
    <property type="nucleotide sequence ID" value="NZ_JALBWM010000059.1"/>
</dbReference>
<proteinExistence type="predicted"/>
<gene>
    <name evidence="2" type="ORF">MO867_13490</name>
</gene>
<evidence type="ECO:0000313" key="3">
    <source>
        <dbReference type="Proteomes" id="UP001139028"/>
    </source>
</evidence>
<dbReference type="AlphaFoldDB" id="A0A9X2ETB7"/>
<name>A0A9X2ETB7_9GAMM</name>
<evidence type="ECO:0000256" key="1">
    <source>
        <dbReference type="SAM" id="MobiDB-lite"/>
    </source>
</evidence>
<evidence type="ECO:0000313" key="2">
    <source>
        <dbReference type="EMBL" id="MCO1335346.1"/>
    </source>
</evidence>
<dbReference type="Proteomes" id="UP001139028">
    <property type="component" value="Unassembled WGS sequence"/>
</dbReference>
<accession>A0A9X2ETB7</accession>
<feature type="compositionally biased region" description="Basic and acidic residues" evidence="1">
    <location>
        <begin position="8"/>
        <end position="30"/>
    </location>
</feature>
<reference evidence="2" key="1">
    <citation type="journal article" date="2022" name="Arch. Microbiol.">
        <title>Microbulbifer okhotskensis sp. nov., isolated from a deep bottom sediment of the Okhotsk Sea.</title>
        <authorList>
            <person name="Romanenko L."/>
            <person name="Kurilenko V."/>
            <person name="Otstavnykh N."/>
            <person name="Velansky P."/>
            <person name="Isaeva M."/>
            <person name="Mikhailov V."/>
        </authorList>
    </citation>
    <scope>NUCLEOTIDE SEQUENCE</scope>
    <source>
        <strain evidence="2">OS29</strain>
    </source>
</reference>
<feature type="region of interest" description="Disordered" evidence="1">
    <location>
        <begin position="1"/>
        <end position="58"/>
    </location>
</feature>
<organism evidence="2 3">
    <name type="scientific">Microbulbifer okhotskensis</name>
    <dbReference type="NCBI Taxonomy" id="2926617"/>
    <lineage>
        <taxon>Bacteria</taxon>
        <taxon>Pseudomonadati</taxon>
        <taxon>Pseudomonadota</taxon>
        <taxon>Gammaproteobacteria</taxon>
        <taxon>Cellvibrionales</taxon>
        <taxon>Microbulbiferaceae</taxon>
        <taxon>Microbulbifer</taxon>
    </lineage>
</organism>
<comment type="caution">
    <text evidence="2">The sequence shown here is derived from an EMBL/GenBank/DDBJ whole genome shotgun (WGS) entry which is preliminary data.</text>
</comment>
<sequence>MSGNKPTKSLEEIKQSIKEQTEKALEHWENLSEEERESIDKETTIGTPENLVRPDKDS</sequence>
<dbReference type="EMBL" id="JALBWM010000059">
    <property type="protein sequence ID" value="MCO1335346.1"/>
    <property type="molecule type" value="Genomic_DNA"/>
</dbReference>